<dbReference type="InterPro" id="IPR050055">
    <property type="entry name" value="EF-Tu_GTPase"/>
</dbReference>
<dbReference type="Pfam" id="PF09107">
    <property type="entry name" value="WHD_3rd_SelB"/>
    <property type="match status" value="1"/>
</dbReference>
<gene>
    <name evidence="10" type="primary">selB</name>
    <name evidence="10" type="ORF">F6V30_04735</name>
</gene>
<keyword evidence="5" id="KW-0648">Protein biosynthesis</keyword>
<evidence type="ECO:0000313" key="10">
    <source>
        <dbReference type="EMBL" id="KAB0671890.1"/>
    </source>
</evidence>
<dbReference type="PANTHER" id="PTHR43721:SF22">
    <property type="entry name" value="ELONGATION FACTOR TU, MITOCHONDRIAL"/>
    <property type="match status" value="1"/>
</dbReference>
<feature type="domain" description="Tr-type G" evidence="9">
    <location>
        <begin position="1"/>
        <end position="173"/>
    </location>
</feature>
<keyword evidence="3" id="KW-0963">Cytoplasm</keyword>
<dbReference type="InterPro" id="IPR015190">
    <property type="entry name" value="Elong_fac_SelB-wing-hlx_typ-2"/>
</dbReference>
<dbReference type="Pfam" id="PF25461">
    <property type="entry name" value="Beta-barrel_SelB"/>
    <property type="match status" value="1"/>
</dbReference>
<evidence type="ECO:0000256" key="4">
    <source>
        <dbReference type="ARBA" id="ARBA00022741"/>
    </source>
</evidence>
<dbReference type="PROSITE" id="PS00301">
    <property type="entry name" value="G_TR_1"/>
    <property type="match status" value="1"/>
</dbReference>
<dbReference type="Gene3D" id="1.10.10.2770">
    <property type="match status" value="1"/>
</dbReference>
<dbReference type="EMBL" id="VZRA01000001">
    <property type="protein sequence ID" value="KAB0671890.1"/>
    <property type="molecule type" value="Genomic_DNA"/>
</dbReference>
<dbReference type="InterPro" id="IPR009001">
    <property type="entry name" value="Transl_elong_EF1A/Init_IF2_C"/>
</dbReference>
<dbReference type="PANTHER" id="PTHR43721">
    <property type="entry name" value="ELONGATION FACTOR TU-RELATED"/>
    <property type="match status" value="1"/>
</dbReference>
<dbReference type="InterPro" id="IPR004535">
    <property type="entry name" value="Transl_elong_SelB"/>
</dbReference>
<dbReference type="Pfam" id="PF09106">
    <property type="entry name" value="WHD_2nd_SelB"/>
    <property type="match status" value="1"/>
</dbReference>
<keyword evidence="11" id="KW-1185">Reference proteome</keyword>
<comment type="caution">
    <text evidence="10">The sequence shown here is derived from an EMBL/GenBank/DDBJ whole genome shotgun (WGS) entry which is preliminary data.</text>
</comment>
<keyword evidence="6" id="KW-0342">GTP-binding</keyword>
<dbReference type="NCBIfam" id="TIGR00231">
    <property type="entry name" value="small_GTP"/>
    <property type="match status" value="1"/>
</dbReference>
<evidence type="ECO:0000256" key="3">
    <source>
        <dbReference type="ARBA" id="ARBA00022490"/>
    </source>
</evidence>
<dbReference type="Pfam" id="PF03144">
    <property type="entry name" value="GTP_EFTU_D2"/>
    <property type="match status" value="1"/>
</dbReference>
<evidence type="ECO:0000256" key="7">
    <source>
        <dbReference type="ARBA" id="ARBA00025526"/>
    </source>
</evidence>
<evidence type="ECO:0000256" key="5">
    <source>
        <dbReference type="ARBA" id="ARBA00022917"/>
    </source>
</evidence>
<dbReference type="Gene3D" id="2.40.30.10">
    <property type="entry name" value="Translation factors"/>
    <property type="match status" value="1"/>
</dbReference>
<dbReference type="SUPFAM" id="SSF50465">
    <property type="entry name" value="EF-Tu/eEF-1alpha/eIF2-gamma C-terminal domain"/>
    <property type="match status" value="1"/>
</dbReference>
<dbReference type="Gene3D" id="3.40.50.300">
    <property type="entry name" value="P-loop containing nucleotide triphosphate hydrolases"/>
    <property type="match status" value="1"/>
</dbReference>
<dbReference type="CDD" id="cd04171">
    <property type="entry name" value="SelB"/>
    <property type="match status" value="1"/>
</dbReference>
<accession>A0ABQ6TSJ0</accession>
<dbReference type="SUPFAM" id="SSF52540">
    <property type="entry name" value="P-loop containing nucleoside triphosphate hydrolases"/>
    <property type="match status" value="1"/>
</dbReference>
<dbReference type="Proteomes" id="UP000798046">
    <property type="component" value="Unassembled WGS sequence"/>
</dbReference>
<comment type="function">
    <text evidence="7">Translation factor necessary for the incorporation of selenocysteine into proteins. It probably replaces EF-Tu for the insertion of selenocysteine directed by the UGA codon. SelB binds GTP and GDP.</text>
</comment>
<reference evidence="10 11" key="1">
    <citation type="journal article" date="2020" name="Microorganisms">
        <title>Description of Three Novel Members in the Family Geobacteraceae, Oryzomonas japonicum gen. nov., sp. nov., Oryzomonas sagensis sp. nov., and Oryzomonas ruber sp. nov.</title>
        <authorList>
            <person name="Xu Z."/>
            <person name="Masuda Y."/>
            <person name="Hayakawa C."/>
            <person name="Ushijima N."/>
            <person name="Kawano K."/>
            <person name="Shiratori Y."/>
            <person name="Senoo K."/>
            <person name="Itoh H."/>
        </authorList>
    </citation>
    <scope>NUCLEOTIDE SEQUENCE [LARGE SCALE GENOMIC DNA]</scope>
    <source>
        <strain evidence="10 11">Red100</strain>
    </source>
</reference>
<dbReference type="InterPro" id="IPR057335">
    <property type="entry name" value="Beta-barrel_SelB"/>
</dbReference>
<dbReference type="PRINTS" id="PR00315">
    <property type="entry name" value="ELONGATNFCT"/>
</dbReference>
<evidence type="ECO:0000256" key="8">
    <source>
        <dbReference type="ARBA" id="ARBA00031615"/>
    </source>
</evidence>
<proteinExistence type="predicted"/>
<dbReference type="InterPro" id="IPR000795">
    <property type="entry name" value="T_Tr_GTP-bd_dom"/>
</dbReference>
<dbReference type="SUPFAM" id="SSF46785">
    <property type="entry name" value="Winged helix' DNA-binding domain"/>
    <property type="match status" value="3"/>
</dbReference>
<evidence type="ECO:0000256" key="6">
    <source>
        <dbReference type="ARBA" id="ARBA00023134"/>
    </source>
</evidence>
<dbReference type="Pfam" id="PF00009">
    <property type="entry name" value="GTP_EFTU"/>
    <property type="match status" value="1"/>
</dbReference>
<dbReference type="GO" id="GO:0003746">
    <property type="term" value="F:translation elongation factor activity"/>
    <property type="evidence" value="ECO:0007669"/>
    <property type="project" value="UniProtKB-KW"/>
</dbReference>
<name>A0ABQ6TSJ0_9BACT</name>
<dbReference type="PROSITE" id="PS51722">
    <property type="entry name" value="G_TR_2"/>
    <property type="match status" value="1"/>
</dbReference>
<dbReference type="InterPro" id="IPR027417">
    <property type="entry name" value="P-loop_NTPase"/>
</dbReference>
<organism evidence="10 11">
    <name type="scientific">Oryzomonas sagensis</name>
    <dbReference type="NCBI Taxonomy" id="2603857"/>
    <lineage>
        <taxon>Bacteria</taxon>
        <taxon>Pseudomonadati</taxon>
        <taxon>Thermodesulfobacteriota</taxon>
        <taxon>Desulfuromonadia</taxon>
        <taxon>Geobacterales</taxon>
        <taxon>Geobacteraceae</taxon>
        <taxon>Oryzomonas</taxon>
    </lineage>
</organism>
<dbReference type="CDD" id="cd03696">
    <property type="entry name" value="SelB_II"/>
    <property type="match status" value="1"/>
</dbReference>
<dbReference type="InterPro" id="IPR004161">
    <property type="entry name" value="EFTu-like_2"/>
</dbReference>
<dbReference type="NCBIfam" id="TIGR00475">
    <property type="entry name" value="selB"/>
    <property type="match status" value="1"/>
</dbReference>
<dbReference type="InterPro" id="IPR036390">
    <property type="entry name" value="WH_DNA-bd_sf"/>
</dbReference>
<sequence length="636" mass="69462">MKHLILGTAGHIDHGKTSLVKALTGIDTDRLKEEKARGITIELGFAHLELAGGIRFGIVDVPGHEKFVRTMVAGVGGMDLVMLVIAADEGIMPQTREHLDILRLLGVKSGLIALTKRDMVDPEWLALVTEEVREFTAGSFLEDAPIIPVSARTGEGLGALKAELGRLAELSAEKRREGHFRLPVDRVFTMAGFGTVVTGTLLSGEIRVGDELELLPSGREGRVRGIQAHGSKVDTGMAGQRLAVNVQGVDLDQVHRGNVLVPRGIFRATRTVDARLDHLASAPRELKHRATLRLHSATYEVPAQVILLDRDTLLPGESAFVQLRLKEPALLLPGDSYILRVASPATTVGGGVVLDPFPPRRRRRSDEALQLLGVLGSEEHQRICALLVNQSLLSGIAFEEILFRSGIPRKAAETALAGLLSSGEVLQVIREPRTFLSREAFAALKSGLLGEVTAFLAANPLREGMGKEELKTRLPKRSDQRFFTPLLSAMERDGTLLLERDIVKPVGRVVQSSPAGDSLAGKIATFLGEKGSEPPTIKEIMERFRCDEKGVRDNLALLIRKGEAVRISSDLFYAAPALDGLREKLVALLQAKGEITPPEYREQTGLSRKYLIPLLEYFDSEKLTIRVGDKRVLRKR</sequence>
<keyword evidence="10" id="KW-0251">Elongation factor</keyword>
<dbReference type="RefSeq" id="WP_151155432.1">
    <property type="nucleotide sequence ID" value="NZ_VZRA01000001.1"/>
</dbReference>
<dbReference type="InterPro" id="IPR009000">
    <property type="entry name" value="Transl_B-barrel_sf"/>
</dbReference>
<keyword evidence="4" id="KW-0547">Nucleotide-binding</keyword>
<evidence type="ECO:0000256" key="2">
    <source>
        <dbReference type="ARBA" id="ARBA00015953"/>
    </source>
</evidence>
<comment type="subcellular location">
    <subcellularLocation>
        <location evidence="1">Cytoplasm</location>
    </subcellularLocation>
</comment>
<dbReference type="InterPro" id="IPR015191">
    <property type="entry name" value="SelB_WHD4"/>
</dbReference>
<evidence type="ECO:0000259" key="9">
    <source>
        <dbReference type="PROSITE" id="PS51722"/>
    </source>
</evidence>
<dbReference type="CDD" id="cd15491">
    <property type="entry name" value="selB_III"/>
    <property type="match status" value="1"/>
</dbReference>
<evidence type="ECO:0000313" key="11">
    <source>
        <dbReference type="Proteomes" id="UP000798046"/>
    </source>
</evidence>
<dbReference type="InterPro" id="IPR005225">
    <property type="entry name" value="Small_GTP-bd"/>
</dbReference>
<protein>
    <recommendedName>
        <fullName evidence="2">Selenocysteine-specific elongation factor</fullName>
    </recommendedName>
    <alternativeName>
        <fullName evidence="8">SelB translation factor</fullName>
    </alternativeName>
</protein>
<dbReference type="InterPro" id="IPR036388">
    <property type="entry name" value="WH-like_DNA-bd_sf"/>
</dbReference>
<dbReference type="SUPFAM" id="SSF50447">
    <property type="entry name" value="Translation proteins"/>
    <property type="match status" value="1"/>
</dbReference>
<evidence type="ECO:0000256" key="1">
    <source>
        <dbReference type="ARBA" id="ARBA00004496"/>
    </source>
</evidence>
<dbReference type="InterPro" id="IPR031157">
    <property type="entry name" value="G_TR_CS"/>
</dbReference>
<dbReference type="Gene3D" id="1.10.10.10">
    <property type="entry name" value="Winged helix-like DNA-binding domain superfamily/Winged helix DNA-binding domain"/>
    <property type="match status" value="1"/>
</dbReference>